<evidence type="ECO:0000259" key="4">
    <source>
        <dbReference type="Pfam" id="PF25117"/>
    </source>
</evidence>
<keyword evidence="6" id="KW-1185">Reference proteome</keyword>
<feature type="domain" description="Agd3 CBM87" evidence="3">
    <location>
        <begin position="28"/>
        <end position="241"/>
    </location>
</feature>
<accession>A0AAE0M066</accession>
<reference evidence="5" key="2">
    <citation type="submission" date="2023-06" db="EMBL/GenBank/DDBJ databases">
        <authorList>
            <consortium name="Lawrence Berkeley National Laboratory"/>
            <person name="Haridas S."/>
            <person name="Hensen N."/>
            <person name="Bonometti L."/>
            <person name="Westerberg I."/>
            <person name="Brannstrom I.O."/>
            <person name="Guillou S."/>
            <person name="Cros-Aarteil S."/>
            <person name="Calhoun S."/>
            <person name="Kuo A."/>
            <person name="Mondo S."/>
            <person name="Pangilinan J."/>
            <person name="Riley R."/>
            <person name="Labutti K."/>
            <person name="Andreopoulos B."/>
            <person name="Lipzen A."/>
            <person name="Chen C."/>
            <person name="Yanf M."/>
            <person name="Daum C."/>
            <person name="Ng V."/>
            <person name="Clum A."/>
            <person name="Steindorff A."/>
            <person name="Ohm R."/>
            <person name="Martin F."/>
            <person name="Silar P."/>
            <person name="Natvig D."/>
            <person name="Lalanne C."/>
            <person name="Gautier V."/>
            <person name="Ament-Velasquez S.L."/>
            <person name="Kruys A."/>
            <person name="Hutchinson M.I."/>
            <person name="Powell A.J."/>
            <person name="Barry K."/>
            <person name="Miller A.N."/>
            <person name="Grigoriev I.V."/>
            <person name="Debuchy R."/>
            <person name="Gladieux P."/>
            <person name="Thoren M.H."/>
            <person name="Johannesson H."/>
        </authorList>
    </citation>
    <scope>NUCLEOTIDE SEQUENCE</scope>
    <source>
        <strain evidence="5">CBS 118394</strain>
    </source>
</reference>
<evidence type="ECO:0000259" key="3">
    <source>
        <dbReference type="Pfam" id="PF25116"/>
    </source>
</evidence>
<keyword evidence="1" id="KW-0732">Signal</keyword>
<feature type="chain" id="PRO_5042286627" description="Extracellular serine-rich protein" evidence="1">
    <location>
        <begin position="21"/>
        <end position="691"/>
    </location>
</feature>
<evidence type="ECO:0000313" key="6">
    <source>
        <dbReference type="Proteomes" id="UP001283341"/>
    </source>
</evidence>
<proteinExistence type="predicted"/>
<evidence type="ECO:0008006" key="7">
    <source>
        <dbReference type="Google" id="ProtNLM"/>
    </source>
</evidence>
<gene>
    <name evidence="5" type="ORF">B0H66DRAFT_643511</name>
</gene>
<dbReference type="InterPro" id="IPR056825">
    <property type="entry name" value="Agd3_C"/>
</dbReference>
<name>A0AAE0M066_9PEZI</name>
<feature type="signal peptide" evidence="1">
    <location>
        <begin position="1"/>
        <end position="20"/>
    </location>
</feature>
<evidence type="ECO:0000313" key="5">
    <source>
        <dbReference type="EMBL" id="KAK3314060.1"/>
    </source>
</evidence>
<organism evidence="5 6">
    <name type="scientific">Apodospora peruviana</name>
    <dbReference type="NCBI Taxonomy" id="516989"/>
    <lineage>
        <taxon>Eukaryota</taxon>
        <taxon>Fungi</taxon>
        <taxon>Dikarya</taxon>
        <taxon>Ascomycota</taxon>
        <taxon>Pezizomycotina</taxon>
        <taxon>Sordariomycetes</taxon>
        <taxon>Sordariomycetidae</taxon>
        <taxon>Sordariales</taxon>
        <taxon>Lasiosphaeriaceae</taxon>
        <taxon>Apodospora</taxon>
    </lineage>
</organism>
<dbReference type="InterPro" id="IPR011330">
    <property type="entry name" value="Glyco_hydro/deAcase_b/a-brl"/>
</dbReference>
<dbReference type="SUPFAM" id="SSF88713">
    <property type="entry name" value="Glycoside hydrolase/deacetylase"/>
    <property type="match status" value="1"/>
</dbReference>
<feature type="domain" description="Agd3 C-terminal" evidence="4">
    <location>
        <begin position="621"/>
        <end position="688"/>
    </location>
</feature>
<dbReference type="Proteomes" id="UP001283341">
    <property type="component" value="Unassembled WGS sequence"/>
</dbReference>
<dbReference type="PANTHER" id="PTHR31002:SF34">
    <property type="entry name" value="CELL WALL PROTEIN CWP1-RELATED"/>
    <property type="match status" value="1"/>
</dbReference>
<dbReference type="PANTHER" id="PTHR31002">
    <property type="entry name" value="SERIPAUPERIN"/>
    <property type="match status" value="1"/>
</dbReference>
<dbReference type="InterPro" id="IPR056826">
    <property type="entry name" value="Agd3_CE"/>
</dbReference>
<dbReference type="Pfam" id="PF25117">
    <property type="entry name" value="Agd3_C"/>
    <property type="match status" value="1"/>
</dbReference>
<comment type="caution">
    <text evidence="5">The sequence shown here is derived from an EMBL/GenBank/DDBJ whole genome shotgun (WGS) entry which is preliminary data.</text>
</comment>
<dbReference type="InterPro" id="IPR056827">
    <property type="entry name" value="CBM87_Agd3"/>
</dbReference>
<protein>
    <recommendedName>
        <fullName evidence="7">Extracellular serine-rich protein</fullName>
    </recommendedName>
</protein>
<evidence type="ECO:0000256" key="1">
    <source>
        <dbReference type="SAM" id="SignalP"/>
    </source>
</evidence>
<dbReference type="InterPro" id="IPR050788">
    <property type="entry name" value="Yeast_SRP1/TIP1_CWP"/>
</dbReference>
<evidence type="ECO:0000259" key="2">
    <source>
        <dbReference type="Pfam" id="PF25115"/>
    </source>
</evidence>
<feature type="domain" description="Agd3 deacetylase" evidence="2">
    <location>
        <begin position="255"/>
        <end position="619"/>
    </location>
</feature>
<dbReference type="AlphaFoldDB" id="A0AAE0M066"/>
<dbReference type="Pfam" id="PF25115">
    <property type="entry name" value="Agd3_CE"/>
    <property type="match status" value="1"/>
</dbReference>
<dbReference type="EMBL" id="JAUEDM010000007">
    <property type="protein sequence ID" value="KAK3314060.1"/>
    <property type="molecule type" value="Genomic_DNA"/>
</dbReference>
<dbReference type="Pfam" id="PF25116">
    <property type="entry name" value="CBM87_Agd3"/>
    <property type="match status" value="1"/>
</dbReference>
<dbReference type="GO" id="GO:0005975">
    <property type="term" value="P:carbohydrate metabolic process"/>
    <property type="evidence" value="ECO:0007669"/>
    <property type="project" value="InterPro"/>
</dbReference>
<reference evidence="5" key="1">
    <citation type="journal article" date="2023" name="Mol. Phylogenet. Evol.">
        <title>Genome-scale phylogeny and comparative genomics of the fungal order Sordariales.</title>
        <authorList>
            <person name="Hensen N."/>
            <person name="Bonometti L."/>
            <person name="Westerberg I."/>
            <person name="Brannstrom I.O."/>
            <person name="Guillou S."/>
            <person name="Cros-Aarteil S."/>
            <person name="Calhoun S."/>
            <person name="Haridas S."/>
            <person name="Kuo A."/>
            <person name="Mondo S."/>
            <person name="Pangilinan J."/>
            <person name="Riley R."/>
            <person name="LaButti K."/>
            <person name="Andreopoulos B."/>
            <person name="Lipzen A."/>
            <person name="Chen C."/>
            <person name="Yan M."/>
            <person name="Daum C."/>
            <person name="Ng V."/>
            <person name="Clum A."/>
            <person name="Steindorff A."/>
            <person name="Ohm R.A."/>
            <person name="Martin F."/>
            <person name="Silar P."/>
            <person name="Natvig D.O."/>
            <person name="Lalanne C."/>
            <person name="Gautier V."/>
            <person name="Ament-Velasquez S.L."/>
            <person name="Kruys A."/>
            <person name="Hutchinson M.I."/>
            <person name="Powell A.J."/>
            <person name="Barry K."/>
            <person name="Miller A.N."/>
            <person name="Grigoriev I.V."/>
            <person name="Debuchy R."/>
            <person name="Gladieux P."/>
            <person name="Hiltunen Thoren M."/>
            <person name="Johannesson H."/>
        </authorList>
    </citation>
    <scope>NUCLEOTIDE SEQUENCE</scope>
    <source>
        <strain evidence="5">CBS 118394</strain>
    </source>
</reference>
<sequence length="691" mass="75198">MVSVRRWLCAMSTVIQLASATVTGDFKDTILILARDQESADAASSGLKGYGIYYETVLVPQGGITLPVLNSSATHGNYGGIITVSELSYDYGGGAWHSALTDAQWSTIYAYQVNFGVRLVRIDAWPQSMFGTDTANGDGCCDSGVEQLVKFTDTTYFPTARVKTNAGVSTVGLWHVPAVITNSTLAKQFAAFDAGGPFTTQTTAGVINTFPGGRKQMVWFMSWATSWPLGPNFLQHASIHFLTRGLYSGARKTHLNIQVDDVHLITHIYQQATETFRVRPTDLDAHVSWQADLNTRLPAGSSFFLELAHNGAGDLETASQNDPTGICTPWYYPLTGSPADTAPEFVKPVGTGVDYWLPGFTSYVWTLQCAKLDPLATWFTNPTNRDKFAHLSHTYTHLNLNNATYSDTSKEILFNQQWLAQIGLTAASRYSPHGLVPPAISGLHNGDAIHAFLDKGITNVVGDNTRPLLRNQQSEYWPYITTAAADGYDGLVVVPRWATSIYYNCYSPACTLAEWIAVSGGSGDFANLLKDVKTQNVRNLMSLHGDPFMFHQANLRNIDMPTFTVGPKTMKMSLIQMWVETVAQEMTRLTYWPLVSQKMDDIAKSFTDRMARDQCHPRLKYTISSAGTITGVTATTDSNTCSVPIPVTFPGAAAAAGGGTTVDQVGGEPPIQWTTMSGAAKVFTLGTPLAI</sequence>